<dbReference type="RefSeq" id="WP_045035868.1">
    <property type="nucleotide sequence ID" value="NZ_CAMQYU010000062.1"/>
</dbReference>
<evidence type="ECO:0000256" key="3">
    <source>
        <dbReference type="ARBA" id="ARBA00023239"/>
    </source>
</evidence>
<dbReference type="HAMAP" id="MF_01632">
    <property type="entry name" value="UbiC"/>
    <property type="match status" value="1"/>
</dbReference>
<feature type="binding site" evidence="4">
    <location>
        <position position="82"/>
    </location>
    <ligand>
        <name>substrate</name>
    </ligand>
</feature>
<comment type="caution">
    <text evidence="4">Lacks conserved residue(s) required for the propagation of feature annotation.</text>
</comment>
<dbReference type="GeneID" id="93549333"/>
<sequence>MSEFKQLYSPLIQSAKWYSVQSWALEQTSHGAWLLESESLSRRLAQYCQHFTVTVLAQTMISNDNLSVMERQLVGNCDCLEREVMLYGDQQPWVFARTLIPMTTLSGKEQDLVNLGNSPLGYRVFNDKNSRRDALEVANLGTPQHPRWARRSRLWINEKPMLVAELFLTESPVYAKEKGC</sequence>
<dbReference type="UniPathway" id="UPA00232"/>
<dbReference type="EC" id="4.1.3.40" evidence="4"/>
<dbReference type="InterPro" id="IPR007440">
    <property type="entry name" value="Chorismate--pyruvate_lyase"/>
</dbReference>
<dbReference type="PANTHER" id="PTHR38683">
    <property type="entry name" value="CHORISMATE PYRUVATE-LYASE"/>
    <property type="match status" value="1"/>
</dbReference>
<evidence type="ECO:0000313" key="8">
    <source>
        <dbReference type="Proteomes" id="UP000241954"/>
    </source>
</evidence>
<dbReference type="SUPFAM" id="SSF64288">
    <property type="entry name" value="Chorismate lyase-like"/>
    <property type="match status" value="1"/>
</dbReference>
<dbReference type="InterPro" id="IPR028978">
    <property type="entry name" value="Chorismate_lyase_/UTRA_dom_sf"/>
</dbReference>
<dbReference type="Proteomes" id="UP000241190">
    <property type="component" value="Unassembled WGS sequence"/>
</dbReference>
<dbReference type="Pfam" id="PF04345">
    <property type="entry name" value="Chor_lyase"/>
    <property type="match status" value="1"/>
</dbReference>
<feature type="binding site" evidence="4">
    <location>
        <position position="120"/>
    </location>
    <ligand>
        <name>substrate</name>
    </ligand>
</feature>
<comment type="similarity">
    <text evidence="4">Belongs to the UbiC family.</text>
</comment>
<dbReference type="STRING" id="56192.UB38_05475"/>
<dbReference type="GO" id="GO:0005829">
    <property type="term" value="C:cytosol"/>
    <property type="evidence" value="ECO:0007669"/>
    <property type="project" value="TreeGrafter"/>
</dbReference>
<dbReference type="GO" id="GO:0008813">
    <property type="term" value="F:chorismate lyase activity"/>
    <property type="evidence" value="ECO:0007669"/>
    <property type="project" value="UniProtKB-UniRule"/>
</dbReference>
<evidence type="ECO:0000256" key="1">
    <source>
        <dbReference type="ARBA" id="ARBA00022490"/>
    </source>
</evidence>
<name>A0A0D8Q5I6_9GAMM</name>
<dbReference type="Gene3D" id="3.40.1410.10">
    <property type="entry name" value="Chorismate lyase-like"/>
    <property type="match status" value="1"/>
</dbReference>
<feature type="binding site" evidence="4">
    <location>
        <position position="165"/>
    </location>
    <ligand>
        <name>substrate</name>
    </ligand>
</feature>
<keyword evidence="2 4" id="KW-0831">Ubiquinone biosynthesis</keyword>
<keyword evidence="3 4" id="KW-0456">Lyase</keyword>
<comment type="subcellular location">
    <subcellularLocation>
        <location evidence="4">Cytoplasm</location>
    </subcellularLocation>
</comment>
<dbReference type="GO" id="GO:0006744">
    <property type="term" value="P:ubiquinone biosynthetic process"/>
    <property type="evidence" value="ECO:0007669"/>
    <property type="project" value="UniProtKB-UniRule"/>
</dbReference>
<comment type="caution">
    <text evidence="5">The sequence shown here is derived from an EMBL/GenBank/DDBJ whole genome shotgun (WGS) entry which is preliminary data.</text>
</comment>
<keyword evidence="7" id="KW-1185">Reference proteome</keyword>
<protein>
    <recommendedName>
        <fullName evidence="4">Probable chorismate pyruvate-lyase</fullName>
        <shortName evidence="4">CL</shortName>
        <shortName evidence="4">CPL</shortName>
        <ecNumber evidence="4">4.1.3.40</ecNumber>
    </recommendedName>
</protein>
<keyword evidence="1 4" id="KW-0963">Cytoplasm</keyword>
<evidence type="ECO:0000313" key="5">
    <source>
        <dbReference type="EMBL" id="PSV97255.1"/>
    </source>
</evidence>
<dbReference type="Proteomes" id="UP000241954">
    <property type="component" value="Unassembled WGS sequence"/>
</dbReference>
<comment type="catalytic activity">
    <reaction evidence="4">
        <text>chorismate = 4-hydroxybenzoate + pyruvate</text>
        <dbReference type="Rhea" id="RHEA:16505"/>
        <dbReference type="ChEBI" id="CHEBI:15361"/>
        <dbReference type="ChEBI" id="CHEBI:17879"/>
        <dbReference type="ChEBI" id="CHEBI:29748"/>
        <dbReference type="EC" id="4.1.3.40"/>
    </reaction>
</comment>
<dbReference type="EMBL" id="PYLW01000007">
    <property type="protein sequence ID" value="PSV97255.1"/>
    <property type="molecule type" value="Genomic_DNA"/>
</dbReference>
<evidence type="ECO:0000313" key="6">
    <source>
        <dbReference type="EMBL" id="PSW98533.1"/>
    </source>
</evidence>
<accession>A0A0D8Q5I6</accession>
<proteinExistence type="inferred from homology"/>
<dbReference type="EMBL" id="PYOP01000007">
    <property type="protein sequence ID" value="PSW98533.1"/>
    <property type="molecule type" value="Genomic_DNA"/>
</dbReference>
<evidence type="ECO:0000256" key="2">
    <source>
        <dbReference type="ARBA" id="ARBA00022688"/>
    </source>
</evidence>
<dbReference type="OrthoDB" id="9789493at2"/>
<dbReference type="GO" id="GO:0042866">
    <property type="term" value="P:pyruvate biosynthetic process"/>
    <property type="evidence" value="ECO:0007669"/>
    <property type="project" value="UniProtKB-UniRule"/>
</dbReference>
<dbReference type="PANTHER" id="PTHR38683:SF1">
    <property type="entry name" value="CHORISMATE PYRUVATE-LYASE"/>
    <property type="match status" value="1"/>
</dbReference>
<comment type="function">
    <text evidence="4">Removes the pyruvyl group from chorismate, with concomitant aromatization of the ring, to provide 4-hydroxybenzoate (4HB) for the ubiquinone pathway.</text>
</comment>
<dbReference type="AlphaFoldDB" id="A0A0D8Q5I6"/>
<gene>
    <name evidence="4" type="primary">ubiC</name>
    <name evidence="5" type="ORF">C9I88_08465</name>
    <name evidence="6" type="ORF">C9J52_05870</name>
</gene>
<evidence type="ECO:0000256" key="4">
    <source>
        <dbReference type="HAMAP-Rule" id="MF_01632"/>
    </source>
</evidence>
<organism evidence="5 8">
    <name type="scientific">Photobacterium iliopiscarium</name>
    <dbReference type="NCBI Taxonomy" id="56192"/>
    <lineage>
        <taxon>Bacteria</taxon>
        <taxon>Pseudomonadati</taxon>
        <taxon>Pseudomonadota</taxon>
        <taxon>Gammaproteobacteria</taxon>
        <taxon>Vibrionales</taxon>
        <taxon>Vibrionaceae</taxon>
        <taxon>Photobacterium</taxon>
    </lineage>
</organism>
<comment type="pathway">
    <text evidence="4">Cofactor biosynthesis; ubiquinone biosynthesis.</text>
</comment>
<evidence type="ECO:0000313" key="7">
    <source>
        <dbReference type="Proteomes" id="UP000241190"/>
    </source>
</evidence>
<keyword evidence="4" id="KW-0670">Pyruvate</keyword>
<reference evidence="5 8" key="1">
    <citation type="submission" date="2018-01" db="EMBL/GenBank/DDBJ databases">
        <title>Whole genome sequencing of Histamine producing bacteria.</title>
        <authorList>
            <person name="Butler K."/>
        </authorList>
    </citation>
    <scope>NUCLEOTIDE SEQUENCE [LARGE SCALE GENOMIC DNA]</scope>
    <source>
        <strain evidence="6 7">ATCC 51761</strain>
        <strain evidence="5 8">NCIMB 13481</strain>
    </source>
</reference>